<gene>
    <name evidence="2" type="ordered locus">DSC_03180</name>
</gene>
<dbReference type="InterPro" id="IPR031800">
    <property type="entry name" value="PilZ_atypical"/>
</dbReference>
<name>G7UMX8_PSEUP</name>
<reference evidence="2 3" key="1">
    <citation type="journal article" date="2012" name="J. Bacteriol.">
        <title>Complete Genome Sequence of the BTEX-Degrading Bacterium Pseudoxanthomonas spadix BD-a59.</title>
        <authorList>
            <person name="Lee S.H."/>
            <person name="Jin H.M."/>
            <person name="Lee H.J."/>
            <person name="Kim J.M."/>
            <person name="Jeon C.O."/>
        </authorList>
    </citation>
    <scope>NUCLEOTIDE SEQUENCE [LARGE SCALE GENOMIC DNA]</scope>
    <source>
        <strain evidence="2 3">BD-a59</strain>
    </source>
</reference>
<protein>
    <recommendedName>
        <fullName evidence="1">Cyclic di-GMP receptor atypical PilZ domain-containing protein</fullName>
    </recommendedName>
</protein>
<sequence length="187" mass="20441">MTPEQARHALFGEILTLEETRAARFLPGALLPAAVQDACAQGEALLRALAVIDDGAARSDEQDPQGEPALLRMEAKLDVLTLLVAELAAAQERGDPRQPLVWSARGVELVVSDPPAAGQQGLLRMRASDWLPTRLLLPAQVLAVQAESAGTRVWLAFVQLSPALQSALERHVFRIHRREVAQLRRER</sequence>
<keyword evidence="3" id="KW-1185">Reference proteome</keyword>
<feature type="domain" description="Cyclic di-GMP receptor atypical PilZ" evidence="1">
    <location>
        <begin position="46"/>
        <end position="185"/>
    </location>
</feature>
<evidence type="ECO:0000313" key="2">
    <source>
        <dbReference type="EMBL" id="AER55289.1"/>
    </source>
</evidence>
<dbReference type="HOGENOM" id="CLU_123934_0_0_6"/>
<dbReference type="AlphaFoldDB" id="G7UMX8"/>
<proteinExistence type="predicted"/>
<dbReference type="Pfam" id="PF16823">
    <property type="entry name" value="tPilZ"/>
    <property type="match status" value="1"/>
</dbReference>
<dbReference type="eggNOG" id="ENOG5033CX7">
    <property type="taxonomic scope" value="Bacteria"/>
</dbReference>
<organism evidence="2 3">
    <name type="scientific">Pseudoxanthomonas spadix (strain BD-a59)</name>
    <dbReference type="NCBI Taxonomy" id="1045855"/>
    <lineage>
        <taxon>Bacteria</taxon>
        <taxon>Pseudomonadati</taxon>
        <taxon>Pseudomonadota</taxon>
        <taxon>Gammaproteobacteria</taxon>
        <taxon>Lysobacterales</taxon>
        <taxon>Lysobacteraceae</taxon>
        <taxon>Pseudoxanthomonas</taxon>
    </lineage>
</organism>
<dbReference type="Proteomes" id="UP000005870">
    <property type="component" value="Chromosome"/>
</dbReference>
<dbReference type="KEGG" id="psd:DSC_03180"/>
<accession>G7UMX8</accession>
<evidence type="ECO:0000313" key="3">
    <source>
        <dbReference type="Proteomes" id="UP000005870"/>
    </source>
</evidence>
<dbReference type="STRING" id="1045855.DSC_03180"/>
<dbReference type="EMBL" id="CP003093">
    <property type="protein sequence ID" value="AER55289.1"/>
    <property type="molecule type" value="Genomic_DNA"/>
</dbReference>
<evidence type="ECO:0000259" key="1">
    <source>
        <dbReference type="Pfam" id="PF16823"/>
    </source>
</evidence>